<proteinExistence type="predicted"/>
<protein>
    <submittedName>
        <fullName evidence="1">Uncharacterized protein</fullName>
    </submittedName>
</protein>
<comment type="caution">
    <text evidence="1">The sequence shown here is derived from an EMBL/GenBank/DDBJ whole genome shotgun (WGS) entry which is preliminary data.</text>
</comment>
<dbReference type="AlphaFoldDB" id="A0A839GM09"/>
<dbReference type="Proteomes" id="UP000563094">
    <property type="component" value="Unassembled WGS sequence"/>
</dbReference>
<dbReference type="EMBL" id="JACJIQ010000034">
    <property type="protein sequence ID" value="MBA9079872.1"/>
    <property type="molecule type" value="Genomic_DNA"/>
</dbReference>
<sequence>MGSNLFVEGLPDPWVIKIRFPKPIDDFNELREFSQALIDIDNFYIKDWPEHWDGLYPRYRRRRRTKIITLRVASPPEITILCDPAWLAVLIALLAGYKQMKDNVGEIGSDISKLLDNVRGLTRRELELLQIAITLTLDQNLGQIEKNGLRIVRIIRRIRKGLIKEETDRSDSNGLDEKIDIEIKKLDDWLR</sequence>
<gene>
    <name evidence="1" type="ORF">FHS90_004613</name>
</gene>
<evidence type="ECO:0000313" key="2">
    <source>
        <dbReference type="Proteomes" id="UP000563094"/>
    </source>
</evidence>
<reference evidence="1 2" key="1">
    <citation type="submission" date="2020-08" db="EMBL/GenBank/DDBJ databases">
        <title>Genomic Encyclopedia of Type Strains, Phase IV (KMG-IV): sequencing the most valuable type-strain genomes for metagenomic binning, comparative biology and taxonomic classification.</title>
        <authorList>
            <person name="Goeker M."/>
        </authorList>
    </citation>
    <scope>NUCLEOTIDE SEQUENCE [LARGE SCALE GENOMIC DNA]</scope>
    <source>
        <strain evidence="1 2">DSM 29854</strain>
    </source>
</reference>
<keyword evidence="2" id="KW-1185">Reference proteome</keyword>
<evidence type="ECO:0000313" key="1">
    <source>
        <dbReference type="EMBL" id="MBA9079872.1"/>
    </source>
</evidence>
<name>A0A839GM09_9BACT</name>
<dbReference type="RefSeq" id="WP_182514595.1">
    <property type="nucleotide sequence ID" value="NZ_JACJIQ010000034.1"/>
</dbReference>
<organism evidence="1 2">
    <name type="scientific">Rufibacter quisquiliarum</name>
    <dbReference type="NCBI Taxonomy" id="1549639"/>
    <lineage>
        <taxon>Bacteria</taxon>
        <taxon>Pseudomonadati</taxon>
        <taxon>Bacteroidota</taxon>
        <taxon>Cytophagia</taxon>
        <taxon>Cytophagales</taxon>
        <taxon>Hymenobacteraceae</taxon>
        <taxon>Rufibacter</taxon>
    </lineage>
</organism>
<accession>A0A839GM09</accession>